<name>A0A0A8Z3N1_ARUDO</name>
<reference evidence="1" key="1">
    <citation type="submission" date="2014-09" db="EMBL/GenBank/DDBJ databases">
        <authorList>
            <person name="Magalhaes I.L.F."/>
            <person name="Oliveira U."/>
            <person name="Santos F.R."/>
            <person name="Vidigal T.H.D.A."/>
            <person name="Brescovit A.D."/>
            <person name="Santos A.J."/>
        </authorList>
    </citation>
    <scope>NUCLEOTIDE SEQUENCE</scope>
    <source>
        <tissue evidence="1">Shoot tissue taken approximately 20 cm above the soil surface</tissue>
    </source>
</reference>
<sequence>MDILGEHSSVRRRPRQWVAGVFYQ</sequence>
<accession>A0A0A8Z3N1</accession>
<proteinExistence type="predicted"/>
<protein>
    <submittedName>
        <fullName evidence="1">Uncharacterized protein</fullName>
    </submittedName>
</protein>
<organism evidence="1">
    <name type="scientific">Arundo donax</name>
    <name type="common">Giant reed</name>
    <name type="synonym">Donax arundinaceus</name>
    <dbReference type="NCBI Taxonomy" id="35708"/>
    <lineage>
        <taxon>Eukaryota</taxon>
        <taxon>Viridiplantae</taxon>
        <taxon>Streptophyta</taxon>
        <taxon>Embryophyta</taxon>
        <taxon>Tracheophyta</taxon>
        <taxon>Spermatophyta</taxon>
        <taxon>Magnoliopsida</taxon>
        <taxon>Liliopsida</taxon>
        <taxon>Poales</taxon>
        <taxon>Poaceae</taxon>
        <taxon>PACMAD clade</taxon>
        <taxon>Arundinoideae</taxon>
        <taxon>Arundineae</taxon>
        <taxon>Arundo</taxon>
    </lineage>
</organism>
<reference evidence="1" key="2">
    <citation type="journal article" date="2015" name="Data Brief">
        <title>Shoot transcriptome of the giant reed, Arundo donax.</title>
        <authorList>
            <person name="Barrero R.A."/>
            <person name="Guerrero F.D."/>
            <person name="Moolhuijzen P."/>
            <person name="Goolsby J.A."/>
            <person name="Tidwell J."/>
            <person name="Bellgard S.E."/>
            <person name="Bellgard M.I."/>
        </authorList>
    </citation>
    <scope>NUCLEOTIDE SEQUENCE</scope>
    <source>
        <tissue evidence="1">Shoot tissue taken approximately 20 cm above the soil surface</tissue>
    </source>
</reference>
<dbReference type="EMBL" id="GBRH01263901">
    <property type="protein sequence ID" value="JAD33994.1"/>
    <property type="molecule type" value="Transcribed_RNA"/>
</dbReference>
<evidence type="ECO:0000313" key="1">
    <source>
        <dbReference type="EMBL" id="JAD33994.1"/>
    </source>
</evidence>
<dbReference type="AlphaFoldDB" id="A0A0A8Z3N1"/>